<evidence type="ECO:0000256" key="1">
    <source>
        <dbReference type="ARBA" id="ARBA00007378"/>
    </source>
</evidence>
<dbReference type="Proteomes" id="UP000182894">
    <property type="component" value="Unassembled WGS sequence"/>
</dbReference>
<dbReference type="InterPro" id="IPR003718">
    <property type="entry name" value="OsmC/Ohr_fam"/>
</dbReference>
<dbReference type="SUPFAM" id="SSF82784">
    <property type="entry name" value="OsmC-like"/>
    <property type="match status" value="1"/>
</dbReference>
<accession>A0A1G7RMW5</accession>
<dbReference type="OrthoDB" id="9797508at2"/>
<dbReference type="STRING" id="89065.SAMN05216605_101197"/>
<dbReference type="RefSeq" id="WP_074749537.1">
    <property type="nucleotide sequence ID" value="NZ_FNCO01000001.1"/>
</dbReference>
<organism evidence="2 3">
    <name type="scientific">Pseudomonas abietaniphila</name>
    <dbReference type="NCBI Taxonomy" id="89065"/>
    <lineage>
        <taxon>Bacteria</taxon>
        <taxon>Pseudomonadati</taxon>
        <taxon>Pseudomonadota</taxon>
        <taxon>Gammaproteobacteria</taxon>
        <taxon>Pseudomonadales</taxon>
        <taxon>Pseudomonadaceae</taxon>
        <taxon>Pseudomonas</taxon>
    </lineage>
</organism>
<proteinExistence type="inferred from homology"/>
<dbReference type="Gene3D" id="3.30.300.20">
    <property type="match status" value="1"/>
</dbReference>
<sequence>MINIEKILYSSRTRTTGGREGSGNSLDGRLDVLLSPPGTPGHGTNPEQLLGVGWSASLISSLRHACNARKVTFPADTAVEAQIDLGHGERGFFLRAHLSIALPGVDEALVHELVEAATHTCPFSKAMRENIDVNIVGAIE</sequence>
<dbReference type="Gene3D" id="2.20.25.10">
    <property type="match status" value="1"/>
</dbReference>
<dbReference type="GO" id="GO:0006979">
    <property type="term" value="P:response to oxidative stress"/>
    <property type="evidence" value="ECO:0007669"/>
    <property type="project" value="InterPro"/>
</dbReference>
<dbReference type="InterPro" id="IPR019953">
    <property type="entry name" value="OHR"/>
</dbReference>
<name>A0A1G7RMW5_9PSED</name>
<reference evidence="3" key="1">
    <citation type="submission" date="2016-10" db="EMBL/GenBank/DDBJ databases">
        <authorList>
            <person name="Varghese N."/>
            <person name="Submissions S."/>
        </authorList>
    </citation>
    <scope>NUCLEOTIDE SEQUENCE [LARGE SCALE GENOMIC DNA]</scope>
    <source>
        <strain evidence="3">ATCC 700689</strain>
    </source>
</reference>
<dbReference type="NCBIfam" id="TIGR03561">
    <property type="entry name" value="organ_hyd_perox"/>
    <property type="match status" value="1"/>
</dbReference>
<evidence type="ECO:0000313" key="3">
    <source>
        <dbReference type="Proteomes" id="UP000182894"/>
    </source>
</evidence>
<dbReference type="PANTHER" id="PTHR33797:SF2">
    <property type="entry name" value="ORGANIC HYDROPEROXIDE RESISTANCE PROTEIN-LIKE"/>
    <property type="match status" value="1"/>
</dbReference>
<dbReference type="AlphaFoldDB" id="A0A1G7RMW5"/>
<dbReference type="InterPro" id="IPR015946">
    <property type="entry name" value="KH_dom-like_a/b"/>
</dbReference>
<protein>
    <submittedName>
        <fullName evidence="2">Peroxiredoxin, Ohr subfamily</fullName>
    </submittedName>
</protein>
<gene>
    <name evidence="2" type="ORF">SAMN05216605_101197</name>
</gene>
<comment type="similarity">
    <text evidence="1">Belongs to the OsmC/Ohr family.</text>
</comment>
<keyword evidence="3" id="KW-1185">Reference proteome</keyword>
<dbReference type="PANTHER" id="PTHR33797">
    <property type="entry name" value="ORGANIC HYDROPEROXIDE RESISTANCE PROTEIN-LIKE"/>
    <property type="match status" value="1"/>
</dbReference>
<dbReference type="EMBL" id="FNCO01000001">
    <property type="protein sequence ID" value="SDG12062.1"/>
    <property type="molecule type" value="Genomic_DNA"/>
</dbReference>
<dbReference type="Pfam" id="PF02566">
    <property type="entry name" value="OsmC"/>
    <property type="match status" value="1"/>
</dbReference>
<evidence type="ECO:0000313" key="2">
    <source>
        <dbReference type="EMBL" id="SDG12062.1"/>
    </source>
</evidence>
<dbReference type="InterPro" id="IPR036102">
    <property type="entry name" value="OsmC/Ohrsf"/>
</dbReference>